<gene>
    <name evidence="7" type="ORF">SI859A1_02074</name>
</gene>
<feature type="domain" description="Cytochrome c" evidence="6">
    <location>
        <begin position="32"/>
        <end position="123"/>
    </location>
</feature>
<dbReference type="GO" id="GO:0020037">
    <property type="term" value="F:heme binding"/>
    <property type="evidence" value="ECO:0007669"/>
    <property type="project" value="InterPro"/>
</dbReference>
<dbReference type="EMBL" id="AAPJ01000001">
    <property type="protein sequence ID" value="EAS51259.1"/>
    <property type="molecule type" value="Genomic_DNA"/>
</dbReference>
<organism evidence="7 8">
    <name type="scientific">Aurantimonas manganoxydans (strain ATCC BAA-1229 / DSM 21871 / SI85-9A1)</name>
    <dbReference type="NCBI Taxonomy" id="287752"/>
    <lineage>
        <taxon>Bacteria</taxon>
        <taxon>Pseudomonadati</taxon>
        <taxon>Pseudomonadota</taxon>
        <taxon>Alphaproteobacteria</taxon>
        <taxon>Hyphomicrobiales</taxon>
        <taxon>Aurantimonadaceae</taxon>
        <taxon>Aurantimonas</taxon>
    </lineage>
</organism>
<reference evidence="7 8" key="1">
    <citation type="journal article" date="2008" name="Appl. Environ. Microbiol.">
        <title>Genomic insights into Mn(II) oxidation by the marine alphaproteobacterium Aurantimonas sp. strain SI85-9A1.</title>
        <authorList>
            <person name="Dick G.J."/>
            <person name="Podell S."/>
            <person name="Johnson H.A."/>
            <person name="Rivera-Espinoza Y."/>
            <person name="Bernier-Latmani R."/>
            <person name="McCarthy J.K."/>
            <person name="Torpey J.W."/>
            <person name="Clement B.G."/>
            <person name="Gaasterland T."/>
            <person name="Tebo B.M."/>
        </authorList>
    </citation>
    <scope>NUCLEOTIDE SEQUENCE [LARGE SCALE GENOMIC DNA]</scope>
    <source>
        <strain evidence="7 8">SI85-9A1</strain>
    </source>
</reference>
<keyword evidence="8" id="KW-1185">Reference proteome</keyword>
<keyword evidence="1 4" id="KW-0349">Heme</keyword>
<dbReference type="OrthoDB" id="9794982at2"/>
<dbReference type="AlphaFoldDB" id="Q1YMX2"/>
<evidence type="ECO:0000313" key="7">
    <source>
        <dbReference type="EMBL" id="EAS51259.1"/>
    </source>
</evidence>
<accession>Q1YMX2</accession>
<evidence type="ECO:0000256" key="5">
    <source>
        <dbReference type="SAM" id="SignalP"/>
    </source>
</evidence>
<evidence type="ECO:0000313" key="8">
    <source>
        <dbReference type="Proteomes" id="UP000000321"/>
    </source>
</evidence>
<evidence type="ECO:0000259" key="6">
    <source>
        <dbReference type="PROSITE" id="PS51007"/>
    </source>
</evidence>
<dbReference type="RefSeq" id="WP_009209901.1">
    <property type="nucleotide sequence ID" value="NZ_BBWP01000021.1"/>
</dbReference>
<evidence type="ECO:0000256" key="3">
    <source>
        <dbReference type="ARBA" id="ARBA00023004"/>
    </source>
</evidence>
<keyword evidence="2 4" id="KW-0479">Metal-binding</keyword>
<dbReference type="Proteomes" id="UP000000321">
    <property type="component" value="Unassembled WGS sequence"/>
</dbReference>
<dbReference type="Gene3D" id="1.10.760.10">
    <property type="entry name" value="Cytochrome c-like domain"/>
    <property type="match status" value="1"/>
</dbReference>
<dbReference type="HOGENOM" id="CLU_122806_0_0_5"/>
<dbReference type="BioCyc" id="AURANTIMONAS:SI859A1_02074-MONOMER"/>
<dbReference type="SUPFAM" id="SSF46626">
    <property type="entry name" value="Cytochrome c"/>
    <property type="match status" value="1"/>
</dbReference>
<feature type="chain" id="PRO_5004197687" evidence="5">
    <location>
        <begin position="18"/>
        <end position="123"/>
    </location>
</feature>
<dbReference type="Pfam" id="PF00034">
    <property type="entry name" value="Cytochrom_C"/>
    <property type="match status" value="1"/>
</dbReference>
<evidence type="ECO:0000256" key="4">
    <source>
        <dbReference type="PROSITE-ProRule" id="PRU00433"/>
    </source>
</evidence>
<dbReference type="PROSITE" id="PS51257">
    <property type="entry name" value="PROKAR_LIPOPROTEIN"/>
    <property type="match status" value="1"/>
</dbReference>
<protein>
    <submittedName>
        <fullName evidence="7">Putative cytochrome c</fullName>
    </submittedName>
</protein>
<dbReference type="GO" id="GO:0046872">
    <property type="term" value="F:metal ion binding"/>
    <property type="evidence" value="ECO:0007669"/>
    <property type="project" value="UniProtKB-KW"/>
</dbReference>
<dbReference type="InterPro" id="IPR009056">
    <property type="entry name" value="Cyt_c-like_dom"/>
</dbReference>
<dbReference type="PROSITE" id="PS51007">
    <property type="entry name" value="CYTC"/>
    <property type="match status" value="1"/>
</dbReference>
<evidence type="ECO:0000256" key="1">
    <source>
        <dbReference type="ARBA" id="ARBA00022617"/>
    </source>
</evidence>
<keyword evidence="5" id="KW-0732">Signal</keyword>
<keyword evidence="3 4" id="KW-0408">Iron</keyword>
<proteinExistence type="predicted"/>
<feature type="signal peptide" evidence="5">
    <location>
        <begin position="1"/>
        <end position="17"/>
    </location>
</feature>
<comment type="caution">
    <text evidence="7">The sequence shown here is derived from an EMBL/GenBank/DDBJ whole genome shotgun (WGS) entry which is preliminary data.</text>
</comment>
<evidence type="ECO:0000256" key="2">
    <source>
        <dbReference type="ARBA" id="ARBA00022723"/>
    </source>
</evidence>
<sequence>MRSVIRAAAGLVMLVLAGCGDDAAHSRAEAIGDVAIGAVRIRQAGCGACHIIPGIDGAEGLVGPPLDHMANRLYLAGLLRNTPANMIHWLREPQAIAPGSVMPDMGLTEQQARDITAYLYTLQ</sequence>
<name>Q1YMX2_AURMS</name>
<dbReference type="GO" id="GO:0009055">
    <property type="term" value="F:electron transfer activity"/>
    <property type="evidence" value="ECO:0007669"/>
    <property type="project" value="InterPro"/>
</dbReference>
<dbReference type="InterPro" id="IPR036909">
    <property type="entry name" value="Cyt_c-like_dom_sf"/>
</dbReference>